<dbReference type="PANTHER" id="PTHR43581:SF4">
    <property type="entry name" value="ATP_GTP PHOSPHATASE"/>
    <property type="match status" value="1"/>
</dbReference>
<dbReference type="InterPro" id="IPR051396">
    <property type="entry name" value="Bact_Antivir_Def_Nuclease"/>
</dbReference>
<protein>
    <submittedName>
        <fullName evidence="4">AAA family ATPase</fullName>
    </submittedName>
</protein>
<reference evidence="4 5" key="1">
    <citation type="submission" date="2023-03" db="EMBL/GenBank/DDBJ databases">
        <title>Bacillus Genome Sequencing.</title>
        <authorList>
            <person name="Dunlap C."/>
        </authorList>
    </citation>
    <scope>NUCLEOTIDE SEQUENCE [LARGE SCALE GENOMIC DNA]</scope>
    <source>
        <strain evidence="4 5">B-41290</strain>
    </source>
</reference>
<evidence type="ECO:0000313" key="4">
    <source>
        <dbReference type="EMBL" id="MEC0276149.1"/>
    </source>
</evidence>
<dbReference type="Pfam" id="PF13175">
    <property type="entry name" value="AAA_15"/>
    <property type="match status" value="1"/>
</dbReference>
<dbReference type="CDD" id="cd01026">
    <property type="entry name" value="TOPRIM_OLD"/>
    <property type="match status" value="1"/>
</dbReference>
<dbReference type="RefSeq" id="WP_367408007.1">
    <property type="nucleotide sequence ID" value="NZ_JARNBH010000029.1"/>
</dbReference>
<dbReference type="InterPro" id="IPR041685">
    <property type="entry name" value="AAA_GajA/Old/RecF-like"/>
</dbReference>
<evidence type="ECO:0000313" key="5">
    <source>
        <dbReference type="Proteomes" id="UP001307168"/>
    </source>
</evidence>
<proteinExistence type="predicted"/>
<dbReference type="AlphaFoldDB" id="A0AAW9NE70"/>
<comment type="caution">
    <text evidence="4">The sequence shown here is derived from an EMBL/GenBank/DDBJ whole genome shotgun (WGS) entry which is preliminary data.</text>
</comment>
<gene>
    <name evidence="4" type="ORF">P4706_24325</name>
</gene>
<feature type="domain" description="OLD protein-like TOPRIM" evidence="3">
    <location>
        <begin position="389"/>
        <end position="459"/>
    </location>
</feature>
<dbReference type="Pfam" id="PF20469">
    <property type="entry name" value="OLD-like_TOPRIM"/>
    <property type="match status" value="1"/>
</dbReference>
<dbReference type="InterPro" id="IPR034139">
    <property type="entry name" value="TOPRIM_OLD"/>
</dbReference>
<dbReference type="SUPFAM" id="SSF52540">
    <property type="entry name" value="P-loop containing nucleoside triphosphate hydrolases"/>
    <property type="match status" value="1"/>
</dbReference>
<accession>A0AAW9NE70</accession>
<keyword evidence="5" id="KW-1185">Reference proteome</keyword>
<dbReference type="Proteomes" id="UP001307168">
    <property type="component" value="Unassembled WGS sequence"/>
</dbReference>
<feature type="coiled-coil region" evidence="1">
    <location>
        <begin position="605"/>
        <end position="632"/>
    </location>
</feature>
<dbReference type="Gene3D" id="3.40.50.300">
    <property type="entry name" value="P-loop containing nucleotide triphosphate hydrolases"/>
    <property type="match status" value="1"/>
</dbReference>
<sequence>MYLAELKIWNFRKYGGTSIEGEPSIVVNFKEGLNLLVGENDCGKTTIIDAVKHLLGTQSYDFNKIEEDDFYVNDSGVRADHLKIEGKFKSLSDEESGNFLEWISFDETGSSELIVRLGVKVKNNKILTNTTAGVEGLDTRFEARDLLRVTYLKPLRDAESELTSGYKSRLAQILRNHPLFDKKENEHTLEKYIRIANSQIKGYFEKETLEREDIFEVDEGEKGAKIITQFLDTTLSSFMGVSFKENNYKSFVDITRNDLLSILRKLSLNIHQNKIGLGSLNQLFIAMELLLFEIESNFNLALIEEIEAHLHPQAQLRLIEYLQDKGKTSNEQYLITTHSITLSSKVKLENVILCRENSAFPLGSDFTQLSVGDYQFIERFLDSTKANLFFAKGVILVEGDAENLLIPILAEIINKPLHKYGVSLVNVGSTAFIRYSKIFRRKNETETLRFPVSIVTDLDVKPLACNENNNSSDDYKFITIHDSEIQELEDQFSGLDLEVLKNNQFLSIDKAKRAVLKRNNLVDFNGFRGFQARFERKITQNYSIDVVKQLVKYEKNEKYGTDTIKVYLNEWTMEYDIALSGLKIYMYCAIKISKKIKSDEDTIGFINLESELARAKKDIEEYAVNKSNEEIAYWIYEDLYKNRASKAVAAQYLGELLKVNKEVVKPILETDQYIKYLLDSIKHVCRGEDLSE</sequence>
<evidence type="ECO:0000256" key="1">
    <source>
        <dbReference type="SAM" id="Coils"/>
    </source>
</evidence>
<evidence type="ECO:0000259" key="2">
    <source>
        <dbReference type="Pfam" id="PF13175"/>
    </source>
</evidence>
<evidence type="ECO:0000259" key="3">
    <source>
        <dbReference type="Pfam" id="PF20469"/>
    </source>
</evidence>
<name>A0AAW9NE70_9BACI</name>
<feature type="domain" description="Endonuclease GajA/Old nuclease/RecF-like AAA" evidence="2">
    <location>
        <begin position="1"/>
        <end position="339"/>
    </location>
</feature>
<dbReference type="PANTHER" id="PTHR43581">
    <property type="entry name" value="ATP/GTP PHOSPHATASE"/>
    <property type="match status" value="1"/>
</dbReference>
<dbReference type="InterPro" id="IPR027417">
    <property type="entry name" value="P-loop_NTPase"/>
</dbReference>
<dbReference type="EMBL" id="JARNBH010000029">
    <property type="protein sequence ID" value="MEC0276149.1"/>
    <property type="molecule type" value="Genomic_DNA"/>
</dbReference>
<organism evidence="4 5">
    <name type="scientific">Peribacillus castrilensis</name>
    <dbReference type="NCBI Taxonomy" id="2897690"/>
    <lineage>
        <taxon>Bacteria</taxon>
        <taxon>Bacillati</taxon>
        <taxon>Bacillota</taxon>
        <taxon>Bacilli</taxon>
        <taxon>Bacillales</taxon>
        <taxon>Bacillaceae</taxon>
        <taxon>Peribacillus</taxon>
    </lineage>
</organism>
<keyword evidence="1" id="KW-0175">Coiled coil</keyword>